<dbReference type="EMBL" id="CP094529">
    <property type="protein sequence ID" value="UOE37703.1"/>
    <property type="molecule type" value="Genomic_DNA"/>
</dbReference>
<evidence type="ECO:0008006" key="3">
    <source>
        <dbReference type="Google" id="ProtNLM"/>
    </source>
</evidence>
<accession>A0ABY4BEX0</accession>
<dbReference type="Proteomes" id="UP000831068">
    <property type="component" value="Chromosome"/>
</dbReference>
<protein>
    <recommendedName>
        <fullName evidence="3">Lipoprotein</fullName>
    </recommendedName>
</protein>
<proteinExistence type="predicted"/>
<evidence type="ECO:0000313" key="1">
    <source>
        <dbReference type="EMBL" id="UOE37703.1"/>
    </source>
</evidence>
<gene>
    <name evidence="1" type="ORF">MTP08_11660</name>
</gene>
<reference evidence="1 2" key="1">
    <citation type="submission" date="2022-03" db="EMBL/GenBank/DDBJ databases">
        <title>Chryseobacterium sp. isolated from the Andong Sikhe.</title>
        <authorList>
            <person name="Won M."/>
            <person name="Kim S.-J."/>
            <person name="Kwon S.-W."/>
        </authorList>
    </citation>
    <scope>NUCLEOTIDE SEQUENCE [LARGE SCALE GENOMIC DNA]</scope>
    <source>
        <strain evidence="1 2">ADR-1</strain>
    </source>
</reference>
<keyword evidence="2" id="KW-1185">Reference proteome</keyword>
<organism evidence="1 2">
    <name type="scientific">Chryseobacterium oryzae</name>
    <dbReference type="NCBI Taxonomy" id="2929799"/>
    <lineage>
        <taxon>Bacteria</taxon>
        <taxon>Pseudomonadati</taxon>
        <taxon>Bacteroidota</taxon>
        <taxon>Flavobacteriia</taxon>
        <taxon>Flavobacteriales</taxon>
        <taxon>Weeksellaceae</taxon>
        <taxon>Chryseobacterium group</taxon>
        <taxon>Chryseobacterium</taxon>
    </lineage>
</organism>
<name>A0ABY4BEX0_9FLAO</name>
<sequence>MKNLTFFLALILVAFNCKSKSQVAQHTVTSIILSETTRGTQRVFKWTPENIEKSVNGNNATSPILLSDWNSIVKTANEIDFNKISTFESTSTKRFTDAALASVITITKDGKEYHSTTFDSGNPPKELKNLYDLIRKLTENKKSN</sequence>
<evidence type="ECO:0000313" key="2">
    <source>
        <dbReference type="Proteomes" id="UP000831068"/>
    </source>
</evidence>
<dbReference type="RefSeq" id="WP_243576094.1">
    <property type="nucleotide sequence ID" value="NZ_CP094529.1"/>
</dbReference>